<accession>A0A016UIL7</accession>
<comment type="caution">
    <text evidence="2">The sequence shown here is derived from an EMBL/GenBank/DDBJ whole genome shotgun (WGS) entry which is preliminary data.</text>
</comment>
<keyword evidence="3" id="KW-1185">Reference proteome</keyword>
<name>A0A016UIL7_9BILA</name>
<gene>
    <name evidence="2" type="primary">Acey_s0040.g197</name>
    <name evidence="2" type="ORF">Y032_0040g197</name>
</gene>
<sequence length="131" mass="15510">MLRYNWSLSCNHVFLFYFLISSIMYARLRDIFELEVLKNRSELQAAVERYSSNRDSEMAQEASRIFRENYGINKSSSIIPPFKIHFPSYFMELNSKRITKGIDQRQPLYPRYSSKCGFAGVHTKYDENVLV</sequence>
<evidence type="ECO:0000313" key="3">
    <source>
        <dbReference type="Proteomes" id="UP000024635"/>
    </source>
</evidence>
<evidence type="ECO:0000256" key="1">
    <source>
        <dbReference type="SAM" id="Phobius"/>
    </source>
</evidence>
<keyword evidence="1" id="KW-1133">Transmembrane helix</keyword>
<reference evidence="3" key="1">
    <citation type="journal article" date="2015" name="Nat. Genet.">
        <title>The genome and transcriptome of the zoonotic hookworm Ancylostoma ceylanicum identify infection-specific gene families.</title>
        <authorList>
            <person name="Schwarz E.M."/>
            <person name="Hu Y."/>
            <person name="Antoshechkin I."/>
            <person name="Miller M.M."/>
            <person name="Sternberg P.W."/>
            <person name="Aroian R.V."/>
        </authorList>
    </citation>
    <scope>NUCLEOTIDE SEQUENCE</scope>
    <source>
        <strain evidence="3">HY135</strain>
    </source>
</reference>
<keyword evidence="1" id="KW-0472">Membrane</keyword>
<dbReference type="AlphaFoldDB" id="A0A016UIL7"/>
<feature type="transmembrane region" description="Helical" evidence="1">
    <location>
        <begin position="6"/>
        <end position="28"/>
    </location>
</feature>
<dbReference type="Proteomes" id="UP000024635">
    <property type="component" value="Unassembled WGS sequence"/>
</dbReference>
<evidence type="ECO:0000313" key="2">
    <source>
        <dbReference type="EMBL" id="EYC14428.1"/>
    </source>
</evidence>
<protein>
    <submittedName>
        <fullName evidence="2">Uncharacterized protein</fullName>
    </submittedName>
</protein>
<dbReference type="EMBL" id="JARK01001376">
    <property type="protein sequence ID" value="EYC14428.1"/>
    <property type="molecule type" value="Genomic_DNA"/>
</dbReference>
<keyword evidence="1" id="KW-0812">Transmembrane</keyword>
<organism evidence="2 3">
    <name type="scientific">Ancylostoma ceylanicum</name>
    <dbReference type="NCBI Taxonomy" id="53326"/>
    <lineage>
        <taxon>Eukaryota</taxon>
        <taxon>Metazoa</taxon>
        <taxon>Ecdysozoa</taxon>
        <taxon>Nematoda</taxon>
        <taxon>Chromadorea</taxon>
        <taxon>Rhabditida</taxon>
        <taxon>Rhabditina</taxon>
        <taxon>Rhabditomorpha</taxon>
        <taxon>Strongyloidea</taxon>
        <taxon>Ancylostomatidae</taxon>
        <taxon>Ancylostomatinae</taxon>
        <taxon>Ancylostoma</taxon>
    </lineage>
</organism>
<proteinExistence type="predicted"/>